<dbReference type="Pfam" id="PF02410">
    <property type="entry name" value="RsfS"/>
    <property type="match status" value="1"/>
</dbReference>
<keyword evidence="4" id="KW-1185">Reference proteome</keyword>
<evidence type="ECO:0000256" key="2">
    <source>
        <dbReference type="SAM" id="MobiDB-lite"/>
    </source>
</evidence>
<dbReference type="AlphaFoldDB" id="A0A2P6MZW9"/>
<dbReference type="InterPro" id="IPR004394">
    <property type="entry name" value="Iojap/RsfS/C7orf30"/>
</dbReference>
<dbReference type="GO" id="GO:0017148">
    <property type="term" value="P:negative regulation of translation"/>
    <property type="evidence" value="ECO:0007669"/>
    <property type="project" value="TreeGrafter"/>
</dbReference>
<dbReference type="InterPro" id="IPR043519">
    <property type="entry name" value="NT_sf"/>
</dbReference>
<dbReference type="OrthoDB" id="21330at2759"/>
<reference evidence="3 4" key="1">
    <citation type="journal article" date="2018" name="Genome Biol. Evol.">
        <title>Multiple Roots of Fruiting Body Formation in Amoebozoa.</title>
        <authorList>
            <person name="Hillmann F."/>
            <person name="Forbes G."/>
            <person name="Novohradska S."/>
            <person name="Ferling I."/>
            <person name="Riege K."/>
            <person name="Groth M."/>
            <person name="Westermann M."/>
            <person name="Marz M."/>
            <person name="Spaller T."/>
            <person name="Winckler T."/>
            <person name="Schaap P."/>
            <person name="Glockner G."/>
        </authorList>
    </citation>
    <scope>NUCLEOTIDE SEQUENCE [LARGE SCALE GENOMIC DNA]</scope>
    <source>
        <strain evidence="3 4">Jena</strain>
    </source>
</reference>
<feature type="region of interest" description="Disordered" evidence="2">
    <location>
        <begin position="54"/>
        <end position="78"/>
    </location>
</feature>
<dbReference type="GO" id="GO:0090071">
    <property type="term" value="P:negative regulation of ribosome biogenesis"/>
    <property type="evidence" value="ECO:0007669"/>
    <property type="project" value="TreeGrafter"/>
</dbReference>
<dbReference type="EMBL" id="MDYQ01000272">
    <property type="protein sequence ID" value="PRP77247.1"/>
    <property type="molecule type" value="Genomic_DNA"/>
</dbReference>
<sequence>MQRIFSTRLLVNPIQHQCGLRTIASRPKRTPLLSRVPGHLSKAQKNNLDDLVSQVSKSPLKEPKTRKPKNVKTTEEREEAVSQESIDQALEFIRDLKPSEIVIPQDLLAEPKAKLPPIEMADVLASLKESGATDLFVIETSFKCNWVNQIIVVTGGSRRHMLAIGEQLVKEFKYNAKYHSGVNTQTEGKQSEDWMAVDLGTMLVNIFSAPARERYEVEVLWALKHDEELSDAIDPVEYKNAISSKMEIDGFDSTEL</sequence>
<dbReference type="STRING" id="1890364.A0A2P6MZW9"/>
<name>A0A2P6MZW9_9EUKA</name>
<dbReference type="SUPFAM" id="SSF81301">
    <property type="entry name" value="Nucleotidyltransferase"/>
    <property type="match status" value="1"/>
</dbReference>
<dbReference type="Proteomes" id="UP000241769">
    <property type="component" value="Unassembled WGS sequence"/>
</dbReference>
<comment type="caution">
    <text evidence="3">The sequence shown here is derived from an EMBL/GenBank/DDBJ whole genome shotgun (WGS) entry which is preliminary data.</text>
</comment>
<dbReference type="PANTHER" id="PTHR21043">
    <property type="entry name" value="IOJAP SUPERFAMILY ORTHOLOG"/>
    <property type="match status" value="1"/>
</dbReference>
<dbReference type="GO" id="GO:0043023">
    <property type="term" value="F:ribosomal large subunit binding"/>
    <property type="evidence" value="ECO:0007669"/>
    <property type="project" value="TreeGrafter"/>
</dbReference>
<protein>
    <submittedName>
        <fullName evidence="3">Uncharacterized protein</fullName>
    </submittedName>
</protein>
<gene>
    <name evidence="3" type="ORF">PROFUN_13630</name>
</gene>
<evidence type="ECO:0000256" key="1">
    <source>
        <dbReference type="ARBA" id="ARBA00010574"/>
    </source>
</evidence>
<evidence type="ECO:0000313" key="4">
    <source>
        <dbReference type="Proteomes" id="UP000241769"/>
    </source>
</evidence>
<organism evidence="3 4">
    <name type="scientific">Planoprotostelium fungivorum</name>
    <dbReference type="NCBI Taxonomy" id="1890364"/>
    <lineage>
        <taxon>Eukaryota</taxon>
        <taxon>Amoebozoa</taxon>
        <taxon>Evosea</taxon>
        <taxon>Variosea</taxon>
        <taxon>Cavosteliida</taxon>
        <taxon>Cavosteliaceae</taxon>
        <taxon>Planoprotostelium</taxon>
    </lineage>
</organism>
<comment type="similarity">
    <text evidence="1">Belongs to the Iojap/RsfS family.</text>
</comment>
<proteinExistence type="inferred from homology"/>
<accession>A0A2P6MZW9</accession>
<evidence type="ECO:0000313" key="3">
    <source>
        <dbReference type="EMBL" id="PRP77247.1"/>
    </source>
</evidence>
<dbReference type="InParanoid" id="A0A2P6MZW9"/>
<dbReference type="NCBIfam" id="TIGR00090">
    <property type="entry name" value="rsfS_iojap_ybeB"/>
    <property type="match status" value="1"/>
</dbReference>
<dbReference type="PANTHER" id="PTHR21043:SF0">
    <property type="entry name" value="MITOCHONDRIAL ASSEMBLY OF RIBOSOMAL LARGE SUBUNIT PROTEIN 1"/>
    <property type="match status" value="1"/>
</dbReference>
<dbReference type="Gene3D" id="3.30.460.10">
    <property type="entry name" value="Beta Polymerase, domain 2"/>
    <property type="match status" value="1"/>
</dbReference>